<reference evidence="4 5" key="1">
    <citation type="submission" date="2022-12" db="EMBL/GenBank/DDBJ databases">
        <title>Draft genome sequence of Paenibacillus sp. dW9.</title>
        <authorList>
            <person name="Choi E.-W."/>
            <person name="Kim D.-U."/>
        </authorList>
    </citation>
    <scope>NUCLEOTIDE SEQUENCE [LARGE SCALE GENOMIC DNA]</scope>
    <source>
        <strain evidence="5">dW9</strain>
    </source>
</reference>
<sequence length="192" mass="22157">MNGEEAIKKAYEAILKHDFEQAIAWFERAIELAPACAAYHYKLSITYSRSNKLVKAIEHAKRAVELDPEDEHYSFHYQHLQAKELTVQAERLFEESDDRYSRLWLAVALLKQAVDLDPLALEAFLLLGIAYARLEEYSSAIQAVKEMLKLDPNHAIGNRLLPEYEQKWKQYMQIDKGAPTGREGSSYESKDH</sequence>
<feature type="repeat" description="TPR" evidence="3">
    <location>
        <begin position="121"/>
        <end position="154"/>
    </location>
</feature>
<dbReference type="PROSITE" id="PS50293">
    <property type="entry name" value="TPR_REGION"/>
    <property type="match status" value="1"/>
</dbReference>
<dbReference type="RefSeq" id="WP_269881434.1">
    <property type="nucleotide sequence ID" value="NZ_JAQAGZ010000006.1"/>
</dbReference>
<dbReference type="Proteomes" id="UP001527882">
    <property type="component" value="Unassembled WGS sequence"/>
</dbReference>
<dbReference type="SUPFAM" id="SSF48452">
    <property type="entry name" value="TPR-like"/>
    <property type="match status" value="1"/>
</dbReference>
<dbReference type="PANTHER" id="PTHR44227:SF3">
    <property type="entry name" value="PROTEIN O-MANNOSYL-TRANSFERASE TMTC4"/>
    <property type="match status" value="1"/>
</dbReference>
<evidence type="ECO:0000256" key="2">
    <source>
        <dbReference type="ARBA" id="ARBA00022803"/>
    </source>
</evidence>
<dbReference type="InterPro" id="IPR052346">
    <property type="entry name" value="O-mannosyl-transferase_TMTC"/>
</dbReference>
<organism evidence="4 5">
    <name type="scientific">Paenibacillus gyeongsangnamensis</name>
    <dbReference type="NCBI Taxonomy" id="3388067"/>
    <lineage>
        <taxon>Bacteria</taxon>
        <taxon>Bacillati</taxon>
        <taxon>Bacillota</taxon>
        <taxon>Bacilli</taxon>
        <taxon>Bacillales</taxon>
        <taxon>Paenibacillaceae</taxon>
        <taxon>Paenibacillus</taxon>
    </lineage>
</organism>
<dbReference type="InterPro" id="IPR011990">
    <property type="entry name" value="TPR-like_helical_dom_sf"/>
</dbReference>
<evidence type="ECO:0000256" key="1">
    <source>
        <dbReference type="ARBA" id="ARBA00022737"/>
    </source>
</evidence>
<dbReference type="Pfam" id="PF13432">
    <property type="entry name" value="TPR_16"/>
    <property type="match status" value="2"/>
</dbReference>
<gene>
    <name evidence="4" type="ORF">O9H85_11170</name>
</gene>
<comment type="caution">
    <text evidence="4">The sequence shown here is derived from an EMBL/GenBank/DDBJ whole genome shotgun (WGS) entry which is preliminary data.</text>
</comment>
<proteinExistence type="predicted"/>
<feature type="repeat" description="TPR" evidence="3">
    <location>
        <begin position="37"/>
        <end position="70"/>
    </location>
</feature>
<evidence type="ECO:0000313" key="5">
    <source>
        <dbReference type="Proteomes" id="UP001527882"/>
    </source>
</evidence>
<dbReference type="Gene3D" id="1.25.40.10">
    <property type="entry name" value="Tetratricopeptide repeat domain"/>
    <property type="match status" value="2"/>
</dbReference>
<dbReference type="InterPro" id="IPR019734">
    <property type="entry name" value="TPR_rpt"/>
</dbReference>
<keyword evidence="2 3" id="KW-0802">TPR repeat</keyword>
<dbReference type="PANTHER" id="PTHR44227">
    <property type="match status" value="1"/>
</dbReference>
<keyword evidence="5" id="KW-1185">Reference proteome</keyword>
<protein>
    <submittedName>
        <fullName evidence="4">Tetratricopeptide repeat protein</fullName>
    </submittedName>
</protein>
<evidence type="ECO:0000313" key="4">
    <source>
        <dbReference type="EMBL" id="MCZ8512970.1"/>
    </source>
</evidence>
<name>A0ABT4Q7X3_9BACL</name>
<dbReference type="EMBL" id="JAQAGZ010000006">
    <property type="protein sequence ID" value="MCZ8512970.1"/>
    <property type="molecule type" value="Genomic_DNA"/>
</dbReference>
<evidence type="ECO:0000256" key="3">
    <source>
        <dbReference type="PROSITE-ProRule" id="PRU00339"/>
    </source>
</evidence>
<keyword evidence="1" id="KW-0677">Repeat</keyword>
<accession>A0ABT4Q7X3</accession>
<dbReference type="PROSITE" id="PS50005">
    <property type="entry name" value="TPR"/>
    <property type="match status" value="2"/>
</dbReference>
<dbReference type="SMART" id="SM00028">
    <property type="entry name" value="TPR"/>
    <property type="match status" value="3"/>
</dbReference>